<name>A0A9D2TN86_9CORY</name>
<dbReference type="Gene3D" id="1.20.58.410">
    <property type="entry name" value="Release factor"/>
    <property type="match status" value="1"/>
</dbReference>
<evidence type="ECO:0000256" key="2">
    <source>
        <dbReference type="ARBA" id="ARBA00010835"/>
    </source>
</evidence>
<comment type="similarity">
    <text evidence="2 7">Belongs to the prokaryotic/mitochondrial release factor family.</text>
</comment>
<feature type="modified residue" description="N5-methylglutamine" evidence="7">
    <location>
        <position position="256"/>
    </location>
</feature>
<evidence type="ECO:0000256" key="7">
    <source>
        <dbReference type="HAMAP-Rule" id="MF_00094"/>
    </source>
</evidence>
<evidence type="ECO:0000256" key="5">
    <source>
        <dbReference type="ARBA" id="ARBA00022490"/>
    </source>
</evidence>
<organism evidence="9 10">
    <name type="scientific">Candidatus Corynebacterium faecigallinarum</name>
    <dbReference type="NCBI Taxonomy" id="2838528"/>
    <lineage>
        <taxon>Bacteria</taxon>
        <taxon>Bacillati</taxon>
        <taxon>Actinomycetota</taxon>
        <taxon>Actinomycetes</taxon>
        <taxon>Mycobacteriales</taxon>
        <taxon>Corynebacteriaceae</taxon>
        <taxon>Corynebacterium</taxon>
    </lineage>
</organism>
<dbReference type="Gene3D" id="3.30.160.20">
    <property type="match status" value="1"/>
</dbReference>
<dbReference type="EMBL" id="DWVP01000005">
    <property type="protein sequence ID" value="HJC84582.1"/>
    <property type="molecule type" value="Genomic_DNA"/>
</dbReference>
<reference evidence="9" key="1">
    <citation type="journal article" date="2021" name="PeerJ">
        <title>Extensive microbial diversity within the chicken gut microbiome revealed by metagenomics and culture.</title>
        <authorList>
            <person name="Gilroy R."/>
            <person name="Ravi A."/>
            <person name="Getino M."/>
            <person name="Pursley I."/>
            <person name="Horton D.L."/>
            <person name="Alikhan N.F."/>
            <person name="Baker D."/>
            <person name="Gharbi K."/>
            <person name="Hall N."/>
            <person name="Watson M."/>
            <person name="Adriaenssens E.M."/>
            <person name="Foster-Nyarko E."/>
            <person name="Jarju S."/>
            <person name="Secka A."/>
            <person name="Antonio M."/>
            <person name="Oren A."/>
            <person name="Chaudhuri R.R."/>
            <person name="La Ragione R."/>
            <person name="Hildebrand F."/>
            <person name="Pallen M.J."/>
        </authorList>
    </citation>
    <scope>NUCLEOTIDE SEQUENCE</scope>
    <source>
        <strain evidence="9">ChiHjej13B12-4958</strain>
    </source>
</reference>
<evidence type="ECO:0000256" key="6">
    <source>
        <dbReference type="ARBA" id="ARBA00022917"/>
    </source>
</evidence>
<dbReference type="GO" id="GO:0016149">
    <property type="term" value="F:translation release factor activity, codon specific"/>
    <property type="evidence" value="ECO:0007669"/>
    <property type="project" value="UniProtKB-UniRule"/>
</dbReference>
<proteinExistence type="inferred from homology"/>
<dbReference type="SUPFAM" id="SSF75620">
    <property type="entry name" value="Release factor"/>
    <property type="match status" value="1"/>
</dbReference>
<dbReference type="NCBIfam" id="TIGR00020">
    <property type="entry name" value="prfB"/>
    <property type="match status" value="1"/>
</dbReference>
<dbReference type="Pfam" id="PF03462">
    <property type="entry name" value="PCRF"/>
    <property type="match status" value="1"/>
</dbReference>
<dbReference type="InterPro" id="IPR005139">
    <property type="entry name" value="PCRF"/>
</dbReference>
<evidence type="ECO:0000256" key="3">
    <source>
        <dbReference type="ARBA" id="ARBA00019192"/>
    </source>
</evidence>
<dbReference type="FunFam" id="3.30.160.20:FF:000010">
    <property type="entry name" value="Peptide chain release factor 2"/>
    <property type="match status" value="1"/>
</dbReference>
<evidence type="ECO:0000313" key="10">
    <source>
        <dbReference type="Proteomes" id="UP000823858"/>
    </source>
</evidence>
<keyword evidence="5 7" id="KW-0963">Cytoplasm</keyword>
<comment type="subcellular location">
    <subcellularLocation>
        <location evidence="7">Cytoplasm</location>
    </subcellularLocation>
</comment>
<dbReference type="HAMAP" id="MF_00094">
    <property type="entry name" value="Rel_fac_2"/>
    <property type="match status" value="1"/>
</dbReference>
<dbReference type="GO" id="GO:0005737">
    <property type="term" value="C:cytoplasm"/>
    <property type="evidence" value="ECO:0007669"/>
    <property type="project" value="UniProtKB-SubCell"/>
</dbReference>
<dbReference type="InterPro" id="IPR000352">
    <property type="entry name" value="Pep_chain_release_fac_I"/>
</dbReference>
<comment type="function">
    <text evidence="1 7">Peptide chain release factor 2 directs the termination of translation in response to the peptide chain termination codons UGA and UAA.</text>
</comment>
<comment type="PTM">
    <text evidence="7">Methylated by PrmC. Methylation increases the termination efficiency of RF2.</text>
</comment>
<comment type="caution">
    <text evidence="9">The sequence shown here is derived from an EMBL/GenBank/DDBJ whole genome shotgun (WGS) entry which is preliminary data.</text>
</comment>
<keyword evidence="4 7" id="KW-0488">Methylation</keyword>
<dbReference type="InterPro" id="IPR045853">
    <property type="entry name" value="Pep_chain_release_fac_I_sf"/>
</dbReference>
<dbReference type="PANTHER" id="PTHR43116">
    <property type="entry name" value="PEPTIDE CHAIN RELEASE FACTOR 2"/>
    <property type="match status" value="1"/>
</dbReference>
<dbReference type="Gene3D" id="3.30.70.1660">
    <property type="match status" value="1"/>
</dbReference>
<gene>
    <name evidence="7 9" type="primary">prfB</name>
    <name evidence="9" type="ORF">H9751_03360</name>
</gene>
<evidence type="ECO:0000313" key="9">
    <source>
        <dbReference type="EMBL" id="HJC84582.1"/>
    </source>
</evidence>
<dbReference type="Pfam" id="PF00472">
    <property type="entry name" value="RF-1"/>
    <property type="match status" value="1"/>
</dbReference>
<accession>A0A9D2TN86</accession>
<sequence length="377" mass="41979">MQPDVTSAIDDLDTTLTTIEKVLDLDELDSRSRELEEQAADPSLWDDPEHAQQVTSQLSHVQARLKKVRGLRSRLDDLPVMYEMADEAGAENAAEGAEAKELADAELDELKTDIESLEVTTMLSGEYDSREAVVNIRSAAGGVDAADWAEMLMRMYTRWAEKNGHKVEVYDISYAEEAGIKSATFVVHGDYMYGTLSVEQGTHRLVRISPFDNQGRRQTSFAEVEVLPVVETSDHVDIDENEVRVDVYRSSGPGGQSVNTTDSAVRLTHEPTGIVVTCQNEKSQIQNKASAMRVLAAKLLERQRQEEAAEMDALRGDGSNSWGNQMRSYVLHPYQMVKDLRNNFEVNDPSKVLDGDIDGLLEAGIRWRMAQQQGEDA</sequence>
<keyword evidence="6 7" id="KW-0648">Protein biosynthesis</keyword>
<protein>
    <recommendedName>
        <fullName evidence="3 7">Peptide chain release factor 2</fullName>
        <shortName evidence="7">RF-2</shortName>
    </recommendedName>
</protein>
<dbReference type="AlphaFoldDB" id="A0A9D2TN86"/>
<dbReference type="SMART" id="SM00937">
    <property type="entry name" value="PCRF"/>
    <property type="match status" value="1"/>
</dbReference>
<feature type="domain" description="Prokaryotic-type class I peptide chain release factors" evidence="8">
    <location>
        <begin position="249"/>
        <end position="265"/>
    </location>
</feature>
<dbReference type="Proteomes" id="UP000823858">
    <property type="component" value="Unassembled WGS sequence"/>
</dbReference>
<evidence type="ECO:0000259" key="8">
    <source>
        <dbReference type="PROSITE" id="PS00745"/>
    </source>
</evidence>
<dbReference type="PANTHER" id="PTHR43116:SF3">
    <property type="entry name" value="CLASS I PEPTIDE CHAIN RELEASE FACTOR"/>
    <property type="match status" value="1"/>
</dbReference>
<evidence type="ECO:0000256" key="4">
    <source>
        <dbReference type="ARBA" id="ARBA00022481"/>
    </source>
</evidence>
<dbReference type="PROSITE" id="PS00745">
    <property type="entry name" value="RF_PROK_I"/>
    <property type="match status" value="1"/>
</dbReference>
<evidence type="ECO:0000256" key="1">
    <source>
        <dbReference type="ARBA" id="ARBA00002613"/>
    </source>
</evidence>
<dbReference type="InterPro" id="IPR004374">
    <property type="entry name" value="PrfB"/>
</dbReference>
<reference evidence="9" key="2">
    <citation type="submission" date="2021-04" db="EMBL/GenBank/DDBJ databases">
        <authorList>
            <person name="Gilroy R."/>
        </authorList>
    </citation>
    <scope>NUCLEOTIDE SEQUENCE</scope>
    <source>
        <strain evidence="9">ChiHjej13B12-4958</strain>
    </source>
</reference>